<dbReference type="Proteomes" id="UP001604336">
    <property type="component" value="Unassembled WGS sequence"/>
</dbReference>
<evidence type="ECO:0000256" key="1">
    <source>
        <dbReference type="SAM" id="MobiDB-lite"/>
    </source>
</evidence>
<feature type="region of interest" description="Disordered" evidence="1">
    <location>
        <begin position="99"/>
        <end position="122"/>
    </location>
</feature>
<accession>A0ABD1UMU3</accession>
<evidence type="ECO:0000313" key="3">
    <source>
        <dbReference type="Proteomes" id="UP001604336"/>
    </source>
</evidence>
<evidence type="ECO:0000313" key="2">
    <source>
        <dbReference type="EMBL" id="KAL2526266.1"/>
    </source>
</evidence>
<comment type="caution">
    <text evidence="2">The sequence shown here is derived from an EMBL/GenBank/DDBJ whole genome shotgun (WGS) entry which is preliminary data.</text>
</comment>
<sequence>MIALTNLLESYYISIFTNGLKGEIKSMVKMIKLTSLTRAFKISLLQETTIALLNKSNKLYKLFNTKRTLELYFMCDEKYSPGNKCKNRRFKFIVVEKDDYRSEDEGKSKRSSEGTGKEEEDM</sequence>
<dbReference type="EMBL" id="JBFOLK010000003">
    <property type="protein sequence ID" value="KAL2526266.1"/>
    <property type="molecule type" value="Genomic_DNA"/>
</dbReference>
<protein>
    <submittedName>
        <fullName evidence="2">Uncharacterized protein</fullName>
    </submittedName>
</protein>
<dbReference type="AlphaFoldDB" id="A0ABD1UMU3"/>
<gene>
    <name evidence="2" type="ORF">Adt_11320</name>
</gene>
<organism evidence="2 3">
    <name type="scientific">Abeliophyllum distichum</name>
    <dbReference type="NCBI Taxonomy" id="126358"/>
    <lineage>
        <taxon>Eukaryota</taxon>
        <taxon>Viridiplantae</taxon>
        <taxon>Streptophyta</taxon>
        <taxon>Embryophyta</taxon>
        <taxon>Tracheophyta</taxon>
        <taxon>Spermatophyta</taxon>
        <taxon>Magnoliopsida</taxon>
        <taxon>eudicotyledons</taxon>
        <taxon>Gunneridae</taxon>
        <taxon>Pentapetalae</taxon>
        <taxon>asterids</taxon>
        <taxon>lamiids</taxon>
        <taxon>Lamiales</taxon>
        <taxon>Oleaceae</taxon>
        <taxon>Forsythieae</taxon>
        <taxon>Abeliophyllum</taxon>
    </lineage>
</organism>
<reference evidence="3" key="1">
    <citation type="submission" date="2024-07" db="EMBL/GenBank/DDBJ databases">
        <title>Two chromosome-level genome assemblies of Korean endemic species Abeliophyllum distichum and Forsythia ovata (Oleaceae).</title>
        <authorList>
            <person name="Jang H."/>
        </authorList>
    </citation>
    <scope>NUCLEOTIDE SEQUENCE [LARGE SCALE GENOMIC DNA]</scope>
</reference>
<proteinExistence type="predicted"/>
<keyword evidence="3" id="KW-1185">Reference proteome</keyword>
<name>A0ABD1UMU3_9LAMI</name>